<protein>
    <submittedName>
        <fullName evidence="1">Uncharacterized protein</fullName>
    </submittedName>
</protein>
<organism evidence="1 2">
    <name type="scientific">Ilyodon furcidens</name>
    <name type="common">goldbreast splitfin</name>
    <dbReference type="NCBI Taxonomy" id="33524"/>
    <lineage>
        <taxon>Eukaryota</taxon>
        <taxon>Metazoa</taxon>
        <taxon>Chordata</taxon>
        <taxon>Craniata</taxon>
        <taxon>Vertebrata</taxon>
        <taxon>Euteleostomi</taxon>
        <taxon>Actinopterygii</taxon>
        <taxon>Neopterygii</taxon>
        <taxon>Teleostei</taxon>
        <taxon>Neoteleostei</taxon>
        <taxon>Acanthomorphata</taxon>
        <taxon>Ovalentaria</taxon>
        <taxon>Atherinomorphae</taxon>
        <taxon>Cyprinodontiformes</taxon>
        <taxon>Goodeidae</taxon>
        <taxon>Ilyodon</taxon>
    </lineage>
</organism>
<gene>
    <name evidence="1" type="ORF">ILYODFUR_035632</name>
</gene>
<name>A0ABV0V9T1_9TELE</name>
<proteinExistence type="predicted"/>
<keyword evidence="2" id="KW-1185">Reference proteome</keyword>
<comment type="caution">
    <text evidence="1">The sequence shown here is derived from an EMBL/GenBank/DDBJ whole genome shotgun (WGS) entry which is preliminary data.</text>
</comment>
<reference evidence="1 2" key="1">
    <citation type="submission" date="2021-06" db="EMBL/GenBank/DDBJ databases">
        <authorList>
            <person name="Palmer J.M."/>
        </authorList>
    </citation>
    <scope>NUCLEOTIDE SEQUENCE [LARGE SCALE GENOMIC DNA]</scope>
    <source>
        <strain evidence="2">if_2019</strain>
        <tissue evidence="1">Muscle</tissue>
    </source>
</reference>
<dbReference type="EMBL" id="JAHRIQ010099559">
    <property type="protein sequence ID" value="MEQ2253754.1"/>
    <property type="molecule type" value="Genomic_DNA"/>
</dbReference>
<dbReference type="Proteomes" id="UP001482620">
    <property type="component" value="Unassembled WGS sequence"/>
</dbReference>
<evidence type="ECO:0000313" key="2">
    <source>
        <dbReference type="Proteomes" id="UP001482620"/>
    </source>
</evidence>
<accession>A0ABV0V9T1</accession>
<evidence type="ECO:0000313" key="1">
    <source>
        <dbReference type="EMBL" id="MEQ2253754.1"/>
    </source>
</evidence>
<sequence length="116" mass="12735">MSIHGSREATETCAVNISFCGLTPAPVLFHSFHSVTAPFSVSLAAGRPTDEKYLMGRVITVLLPPTECGFCQSALVVSPTMQTQSKDVLRWLRPCSSCSSNYCVTFFFFFNAKPQM</sequence>